<dbReference type="GO" id="GO:0031267">
    <property type="term" value="F:small GTPase binding"/>
    <property type="evidence" value="ECO:0007669"/>
    <property type="project" value="InterPro"/>
</dbReference>
<feature type="region of interest" description="Disordered" evidence="7">
    <location>
        <begin position="1"/>
        <end position="26"/>
    </location>
</feature>
<dbReference type="PANTHER" id="PTHR12822">
    <property type="entry name" value="PROTEIN YIPF"/>
    <property type="match status" value="1"/>
</dbReference>
<dbReference type="GO" id="GO:0016192">
    <property type="term" value="P:vesicle-mediated transport"/>
    <property type="evidence" value="ECO:0007669"/>
    <property type="project" value="InterPro"/>
</dbReference>
<evidence type="ECO:0000256" key="1">
    <source>
        <dbReference type="ARBA" id="ARBA00004141"/>
    </source>
</evidence>
<keyword evidence="5 6" id="KW-0472">Membrane</keyword>
<dbReference type="AlphaFoldDB" id="A0A9D4UYL7"/>
<evidence type="ECO:0000256" key="2">
    <source>
        <dbReference type="ARBA" id="ARBA00010596"/>
    </source>
</evidence>
<dbReference type="GO" id="GO:0000139">
    <property type="term" value="C:Golgi membrane"/>
    <property type="evidence" value="ECO:0007669"/>
    <property type="project" value="UniProtKB-SubCell"/>
</dbReference>
<evidence type="ECO:0000256" key="3">
    <source>
        <dbReference type="ARBA" id="ARBA00022692"/>
    </source>
</evidence>
<keyword evidence="3 6" id="KW-0812">Transmembrane</keyword>
<organism evidence="9 10">
    <name type="scientific">Adiantum capillus-veneris</name>
    <name type="common">Maidenhair fern</name>
    <dbReference type="NCBI Taxonomy" id="13818"/>
    <lineage>
        <taxon>Eukaryota</taxon>
        <taxon>Viridiplantae</taxon>
        <taxon>Streptophyta</taxon>
        <taxon>Embryophyta</taxon>
        <taxon>Tracheophyta</taxon>
        <taxon>Polypodiopsida</taxon>
        <taxon>Polypodiidae</taxon>
        <taxon>Polypodiales</taxon>
        <taxon>Pteridineae</taxon>
        <taxon>Pteridaceae</taxon>
        <taxon>Vittarioideae</taxon>
        <taxon>Adiantum</taxon>
    </lineage>
</organism>
<evidence type="ECO:0000259" key="8">
    <source>
        <dbReference type="Pfam" id="PF04893"/>
    </source>
</evidence>
<feature type="transmembrane region" description="Helical" evidence="6">
    <location>
        <begin position="256"/>
        <end position="276"/>
    </location>
</feature>
<evidence type="ECO:0000256" key="7">
    <source>
        <dbReference type="SAM" id="MobiDB-lite"/>
    </source>
</evidence>
<dbReference type="InterPro" id="IPR039765">
    <property type="entry name" value="Yip5/YIPF1/YIPF2"/>
</dbReference>
<keyword evidence="4 6" id="KW-1133">Transmembrane helix</keyword>
<comment type="caution">
    <text evidence="9">The sequence shown here is derived from an EMBL/GenBank/DDBJ whole genome shotgun (WGS) entry which is preliminary data.</text>
</comment>
<evidence type="ECO:0000256" key="4">
    <source>
        <dbReference type="ARBA" id="ARBA00022989"/>
    </source>
</evidence>
<comment type="subcellular location">
    <subcellularLocation>
        <location evidence="6">Golgi apparatus membrane</location>
        <topology evidence="6">Multi-pass membrane protein</topology>
    </subcellularLocation>
    <subcellularLocation>
        <location evidence="1">Membrane</location>
        <topology evidence="1">Multi-pass membrane protein</topology>
    </subcellularLocation>
</comment>
<evidence type="ECO:0000256" key="6">
    <source>
        <dbReference type="RuleBase" id="RU361264"/>
    </source>
</evidence>
<name>A0A9D4UYL7_ADICA</name>
<reference evidence="9" key="1">
    <citation type="submission" date="2021-01" db="EMBL/GenBank/DDBJ databases">
        <title>Adiantum capillus-veneris genome.</title>
        <authorList>
            <person name="Fang Y."/>
            <person name="Liao Q."/>
        </authorList>
    </citation>
    <scope>NUCLEOTIDE SEQUENCE</scope>
    <source>
        <strain evidence="9">H3</strain>
        <tissue evidence="9">Leaf</tissue>
    </source>
</reference>
<gene>
    <name evidence="9" type="ORF">GOP47_0008270</name>
</gene>
<dbReference type="PANTHER" id="PTHR12822:SF2">
    <property type="entry name" value="PROTEIN YIPF"/>
    <property type="match status" value="1"/>
</dbReference>
<feature type="transmembrane region" description="Helical" evidence="6">
    <location>
        <begin position="132"/>
        <end position="153"/>
    </location>
</feature>
<keyword evidence="10" id="KW-1185">Reference proteome</keyword>
<comment type="caution">
    <text evidence="6">Lacks conserved residue(s) required for the propagation of feature annotation.</text>
</comment>
<evidence type="ECO:0000256" key="5">
    <source>
        <dbReference type="ARBA" id="ARBA00023136"/>
    </source>
</evidence>
<dbReference type="InterPro" id="IPR006977">
    <property type="entry name" value="Yip1_dom"/>
</dbReference>
<dbReference type="EMBL" id="JABFUD020000008">
    <property type="protein sequence ID" value="KAI5076205.1"/>
    <property type="molecule type" value="Genomic_DNA"/>
</dbReference>
<evidence type="ECO:0000313" key="10">
    <source>
        <dbReference type="Proteomes" id="UP000886520"/>
    </source>
</evidence>
<accession>A0A9D4UYL7</accession>
<feature type="transmembrane region" description="Helical" evidence="6">
    <location>
        <begin position="199"/>
        <end position="220"/>
    </location>
</feature>
<comment type="similarity">
    <text evidence="2 6">Belongs to the YIP1 family.</text>
</comment>
<feature type="compositionally biased region" description="Polar residues" evidence="7">
    <location>
        <begin position="41"/>
        <end position="52"/>
    </location>
</feature>
<dbReference type="OrthoDB" id="10256463at2759"/>
<feature type="domain" description="Yip1" evidence="8">
    <location>
        <begin position="118"/>
        <end position="271"/>
    </location>
</feature>
<protein>
    <recommendedName>
        <fullName evidence="6">Protein YIP</fullName>
    </recommendedName>
</protein>
<sequence>MADPNYRNHQGGYTSLSPSSLPGSVPAAADMDAMLLPFQEGNLQTFPPSNARSKLLGSYPPNHEAEDSAGGRPDAGDEPQRGLPRFLRVTTYQPYFNIDTEEVSQRILQSLSLNRRDFISITSHNPDLYGPFWICTTLVFMASALGNFAAYLSNHTSWQFDIGKVNWAAGLFYAYTFLLPLLLYFFLKYIGVALGLVQLWCLYGYSLFVFIPASALALIPVGVLKWIVVAGSGLVSTTFVTMNLKTHLGSSEWSYITVMGLLVLQVCFALAVKFIFFA</sequence>
<proteinExistence type="inferred from homology"/>
<evidence type="ECO:0000313" key="9">
    <source>
        <dbReference type="EMBL" id="KAI5076205.1"/>
    </source>
</evidence>
<dbReference type="Proteomes" id="UP000886520">
    <property type="component" value="Chromosome 8"/>
</dbReference>
<feature type="region of interest" description="Disordered" evidence="7">
    <location>
        <begin position="40"/>
        <end position="83"/>
    </location>
</feature>
<feature type="transmembrane region" description="Helical" evidence="6">
    <location>
        <begin position="165"/>
        <end position="187"/>
    </location>
</feature>
<dbReference type="Pfam" id="PF04893">
    <property type="entry name" value="Yip1"/>
    <property type="match status" value="1"/>
</dbReference>
<feature type="compositionally biased region" description="Low complexity" evidence="7">
    <location>
        <begin position="15"/>
        <end position="26"/>
    </location>
</feature>